<sequence>MAKDGLSEPAGHPGGFVKSQIVDGLGLSVTDAAQALGVTRPALSKFLNQRADLSSEMALRIEKAFGVSMDALMRMQNAFDIAEARKREREIKVRPFRPRKPAMAGKPVN</sequence>
<dbReference type="EMBL" id="JACIJH010000009">
    <property type="protein sequence ID" value="MBB5707342.1"/>
    <property type="molecule type" value="Genomic_DNA"/>
</dbReference>
<dbReference type="Pfam" id="PF01381">
    <property type="entry name" value="HTH_3"/>
    <property type="match status" value="1"/>
</dbReference>
<keyword evidence="4" id="KW-1185">Reference proteome</keyword>
<dbReference type="AlphaFoldDB" id="A0A7W9B6Y6"/>
<dbReference type="PANTHER" id="PTHR36924">
    <property type="entry name" value="ANTITOXIN HIGA-1"/>
    <property type="match status" value="1"/>
</dbReference>
<dbReference type="InterPro" id="IPR013430">
    <property type="entry name" value="Toxin_antidote_HigA"/>
</dbReference>
<comment type="caution">
    <text evidence="3">The sequence shown here is derived from an EMBL/GenBank/DDBJ whole genome shotgun (WGS) entry which is preliminary data.</text>
</comment>
<dbReference type="PROSITE" id="PS50943">
    <property type="entry name" value="HTH_CROC1"/>
    <property type="match status" value="1"/>
</dbReference>
<feature type="domain" description="HTH cro/C1-type" evidence="2">
    <location>
        <begin position="25"/>
        <end position="72"/>
    </location>
</feature>
<evidence type="ECO:0000256" key="1">
    <source>
        <dbReference type="ARBA" id="ARBA00023125"/>
    </source>
</evidence>
<proteinExistence type="predicted"/>
<dbReference type="SMART" id="SM00530">
    <property type="entry name" value="HTH_XRE"/>
    <property type="match status" value="1"/>
</dbReference>
<dbReference type="InterPro" id="IPR001387">
    <property type="entry name" value="Cro/C1-type_HTH"/>
</dbReference>
<dbReference type="GO" id="GO:0003677">
    <property type="term" value="F:DNA binding"/>
    <property type="evidence" value="ECO:0007669"/>
    <property type="project" value="UniProtKB-KW"/>
</dbReference>
<gene>
    <name evidence="3" type="ORF">FHR21_002708</name>
</gene>
<reference evidence="3 4" key="1">
    <citation type="submission" date="2020-08" db="EMBL/GenBank/DDBJ databases">
        <title>Genomic Encyclopedia of Type Strains, Phase IV (KMG-IV): sequencing the most valuable type-strain genomes for metagenomic binning, comparative biology and taxonomic classification.</title>
        <authorList>
            <person name="Goeker M."/>
        </authorList>
    </citation>
    <scope>NUCLEOTIDE SEQUENCE [LARGE SCALE GENOMIC DNA]</scope>
    <source>
        <strain evidence="3 4">DSM 27163</strain>
    </source>
</reference>
<evidence type="ECO:0000313" key="3">
    <source>
        <dbReference type="EMBL" id="MBB5707342.1"/>
    </source>
</evidence>
<evidence type="ECO:0000259" key="2">
    <source>
        <dbReference type="PROSITE" id="PS50943"/>
    </source>
</evidence>
<dbReference type="Gene3D" id="1.10.260.40">
    <property type="entry name" value="lambda repressor-like DNA-binding domains"/>
    <property type="match status" value="1"/>
</dbReference>
<accession>A0A7W9B6Y6</accession>
<dbReference type="NCBIfam" id="TIGR02607">
    <property type="entry name" value="antidote_HigA"/>
    <property type="match status" value="1"/>
</dbReference>
<name>A0A7W9B6Y6_9SPHN</name>
<organism evidence="3 4">
    <name type="scientific">Sphingopyxis panaciterrulae</name>
    <dbReference type="NCBI Taxonomy" id="462372"/>
    <lineage>
        <taxon>Bacteria</taxon>
        <taxon>Pseudomonadati</taxon>
        <taxon>Pseudomonadota</taxon>
        <taxon>Alphaproteobacteria</taxon>
        <taxon>Sphingomonadales</taxon>
        <taxon>Sphingomonadaceae</taxon>
        <taxon>Sphingopyxis</taxon>
    </lineage>
</organism>
<protein>
    <submittedName>
        <fullName evidence="3">Addiction module HigA family antidote</fullName>
    </submittedName>
</protein>
<dbReference type="Proteomes" id="UP000537161">
    <property type="component" value="Unassembled WGS sequence"/>
</dbReference>
<dbReference type="SUPFAM" id="SSF47413">
    <property type="entry name" value="lambda repressor-like DNA-binding domains"/>
    <property type="match status" value="1"/>
</dbReference>
<dbReference type="InterPro" id="IPR010982">
    <property type="entry name" value="Lambda_DNA-bd_dom_sf"/>
</dbReference>
<dbReference type="PANTHER" id="PTHR36924:SF1">
    <property type="entry name" value="ANTITOXIN HIGA-1"/>
    <property type="match status" value="1"/>
</dbReference>
<dbReference type="CDD" id="cd00093">
    <property type="entry name" value="HTH_XRE"/>
    <property type="match status" value="1"/>
</dbReference>
<keyword evidence="1" id="KW-0238">DNA-binding</keyword>
<evidence type="ECO:0000313" key="4">
    <source>
        <dbReference type="Proteomes" id="UP000537161"/>
    </source>
</evidence>
<dbReference type="RefSeq" id="WP_184099124.1">
    <property type="nucleotide sequence ID" value="NZ_JACIJH010000009.1"/>
</dbReference>